<proteinExistence type="predicted"/>
<name>A0ABT5YX92_9ACTN</name>
<protein>
    <submittedName>
        <fullName evidence="2">Uncharacterized protein</fullName>
    </submittedName>
</protein>
<dbReference type="EMBL" id="JARHTQ010000005">
    <property type="protein sequence ID" value="MDF2256180.1"/>
    <property type="molecule type" value="Genomic_DNA"/>
</dbReference>
<accession>A0ABT5YX92</accession>
<keyword evidence="3" id="KW-1185">Reference proteome</keyword>
<evidence type="ECO:0000313" key="3">
    <source>
        <dbReference type="Proteomes" id="UP001220022"/>
    </source>
</evidence>
<feature type="chain" id="PRO_5046704803" evidence="1">
    <location>
        <begin position="29"/>
        <end position="76"/>
    </location>
</feature>
<feature type="signal peptide" evidence="1">
    <location>
        <begin position="1"/>
        <end position="28"/>
    </location>
</feature>
<reference evidence="2 3" key="1">
    <citation type="submission" date="2023-03" db="EMBL/GenBank/DDBJ databases">
        <title>Draft genome sequence of type strain Streptomyces ferralitis JCM 14344.</title>
        <authorList>
            <person name="Klaysubun C."/>
            <person name="Duangmal K."/>
        </authorList>
    </citation>
    <scope>NUCLEOTIDE SEQUENCE [LARGE SCALE GENOMIC DNA]</scope>
    <source>
        <strain evidence="2 3">JCM 14344</strain>
    </source>
</reference>
<dbReference type="Proteomes" id="UP001220022">
    <property type="component" value="Unassembled WGS sequence"/>
</dbReference>
<evidence type="ECO:0000256" key="1">
    <source>
        <dbReference type="SAM" id="SignalP"/>
    </source>
</evidence>
<gene>
    <name evidence="2" type="ORF">P2L57_10690</name>
</gene>
<evidence type="ECO:0000313" key="2">
    <source>
        <dbReference type="EMBL" id="MDF2256180.1"/>
    </source>
</evidence>
<keyword evidence="1" id="KW-0732">Signal</keyword>
<dbReference type="RefSeq" id="WP_275811838.1">
    <property type="nucleotide sequence ID" value="NZ_BAAANM010000015.1"/>
</dbReference>
<organism evidence="2 3">
    <name type="scientific">Streptantibioticus ferralitis</name>
    <dbReference type="NCBI Taxonomy" id="236510"/>
    <lineage>
        <taxon>Bacteria</taxon>
        <taxon>Bacillati</taxon>
        <taxon>Actinomycetota</taxon>
        <taxon>Actinomycetes</taxon>
        <taxon>Kitasatosporales</taxon>
        <taxon>Streptomycetaceae</taxon>
        <taxon>Streptantibioticus</taxon>
    </lineage>
</organism>
<comment type="caution">
    <text evidence="2">The sequence shown here is derived from an EMBL/GenBank/DDBJ whole genome shotgun (WGS) entry which is preliminary data.</text>
</comment>
<sequence>MKKSLARGAAAAFLSAAIVLPLAGVAQAMTPTWNHPEHQKHCRHHHHHHHHHHHLWNDGWQGNWAWGGHRGFLGHF</sequence>